<keyword evidence="3" id="KW-0808">Transferase</keyword>
<dbReference type="GO" id="GO:0016757">
    <property type="term" value="F:glycosyltransferase activity"/>
    <property type="evidence" value="ECO:0007669"/>
    <property type="project" value="UniProtKB-KW"/>
</dbReference>
<proteinExistence type="inferred from homology"/>
<reference evidence="4 5" key="1">
    <citation type="journal article" date="2015" name="Nature">
        <title>rRNA introns, odd ribosomes, and small enigmatic genomes across a large radiation of phyla.</title>
        <authorList>
            <person name="Brown C.T."/>
            <person name="Hug L.A."/>
            <person name="Thomas B.C."/>
            <person name="Sharon I."/>
            <person name="Castelle C.J."/>
            <person name="Singh A."/>
            <person name="Wilkins M.J."/>
            <person name="Williams K.H."/>
            <person name="Banfield J.F."/>
        </authorList>
    </citation>
    <scope>NUCLEOTIDE SEQUENCE [LARGE SCALE GENOMIC DNA]</scope>
</reference>
<evidence type="ECO:0000313" key="5">
    <source>
        <dbReference type="Proteomes" id="UP000034616"/>
    </source>
</evidence>
<protein>
    <submittedName>
        <fullName evidence="4">Uncharacterized protein</fullName>
    </submittedName>
</protein>
<name>A0A0G0UJZ0_9BACT</name>
<dbReference type="Gene3D" id="3.90.550.10">
    <property type="entry name" value="Spore Coat Polysaccharide Biosynthesis Protein SpsA, Chain A"/>
    <property type="match status" value="1"/>
</dbReference>
<accession>A0A0G0UJZ0</accession>
<evidence type="ECO:0000256" key="3">
    <source>
        <dbReference type="ARBA" id="ARBA00022679"/>
    </source>
</evidence>
<gene>
    <name evidence="4" type="ORF">UU35_C0001G0132</name>
</gene>
<dbReference type="PANTHER" id="PTHR43179">
    <property type="entry name" value="RHAMNOSYLTRANSFERASE WBBL"/>
    <property type="match status" value="1"/>
</dbReference>
<comment type="caution">
    <text evidence="4">The sequence shown here is derived from an EMBL/GenBank/DDBJ whole genome shotgun (WGS) entry which is preliminary data.</text>
</comment>
<evidence type="ECO:0000256" key="2">
    <source>
        <dbReference type="ARBA" id="ARBA00022676"/>
    </source>
</evidence>
<dbReference type="InterPro" id="IPR029044">
    <property type="entry name" value="Nucleotide-diphossugar_trans"/>
</dbReference>
<evidence type="ECO:0000313" key="4">
    <source>
        <dbReference type="EMBL" id="KKR87851.1"/>
    </source>
</evidence>
<dbReference type="Proteomes" id="UP000034616">
    <property type="component" value="Unassembled WGS sequence"/>
</dbReference>
<organism evidence="4 5">
    <name type="scientific">Candidatus Uhrbacteria bacterium GW2011_GWC2_41_11</name>
    <dbReference type="NCBI Taxonomy" id="1618985"/>
    <lineage>
        <taxon>Bacteria</taxon>
        <taxon>Candidatus Uhriibacteriota</taxon>
    </lineage>
</organism>
<dbReference type="AlphaFoldDB" id="A0A0G0UJZ0"/>
<comment type="similarity">
    <text evidence="1">Belongs to the glycosyltransferase 2 family.</text>
</comment>
<evidence type="ECO:0000256" key="1">
    <source>
        <dbReference type="ARBA" id="ARBA00006739"/>
    </source>
</evidence>
<dbReference type="CDD" id="cd04186">
    <property type="entry name" value="GT_2_like_c"/>
    <property type="match status" value="1"/>
</dbReference>
<dbReference type="PANTHER" id="PTHR43179:SF12">
    <property type="entry name" value="GALACTOFURANOSYLTRANSFERASE GLFT2"/>
    <property type="match status" value="1"/>
</dbReference>
<dbReference type="SUPFAM" id="SSF53448">
    <property type="entry name" value="Nucleotide-diphospho-sugar transferases"/>
    <property type="match status" value="1"/>
</dbReference>
<sequence>MILSRKVDLQRNPKVYWFSMIPTVSINIVAWNSMDRLPTLLESIFSQTFQNFVVRIVDNGSTDHVGEFLREKYPQVMLIRNTRNLGFSCAHNQGIRYAIDKWTDQSLDACFVLVVNPDVVFTPTFLEDLLRNTENNPKVASFGGKLLRAFPNPESDDAWRDMIRSSMIDSTGLRPNRRRCVAERGAGEEDTGQYDKETDIFGVSGALVLYRASALEDIRFEEDEYFDHDFFAYQEDIDLAWRLRSCGWSARFVPRALAYHERAMSGNERVTLWQLMKNRQRKSRLRSYYSTRNHWVMLFKNMSWSDWVLSLPWVIPMEAARFVYVCVFESMNIGAFAEVVLWMPHMWHKRRQIMKKRNESKTLRAWFQ</sequence>
<keyword evidence="2" id="KW-0328">Glycosyltransferase</keyword>
<dbReference type="Pfam" id="PF13641">
    <property type="entry name" value="Glyco_tranf_2_3"/>
    <property type="match status" value="1"/>
</dbReference>
<dbReference type="EMBL" id="LCAH01000001">
    <property type="protein sequence ID" value="KKR87851.1"/>
    <property type="molecule type" value="Genomic_DNA"/>
</dbReference>